<protein>
    <submittedName>
        <fullName evidence="1">Uncharacterized protein</fullName>
    </submittedName>
</protein>
<keyword evidence="2" id="KW-1185">Reference proteome</keyword>
<gene>
    <name evidence="1" type="ORF">FCI23_39585</name>
</gene>
<proteinExistence type="predicted"/>
<accession>A0A4U0S1J0</accession>
<dbReference type="EMBL" id="SUMC01000067">
    <property type="protein sequence ID" value="TKA01978.1"/>
    <property type="molecule type" value="Genomic_DNA"/>
</dbReference>
<reference evidence="1 2" key="1">
    <citation type="submission" date="2019-04" db="EMBL/GenBank/DDBJ databases">
        <title>Streptomyces oryziradicis sp. nov., a novel actinomycete isolated from rhizosphere soil of rice (Oryza sativa L.).</title>
        <authorList>
            <person name="Li C."/>
        </authorList>
    </citation>
    <scope>NUCLEOTIDE SEQUENCE [LARGE SCALE GENOMIC DNA]</scope>
    <source>
        <strain evidence="1 2">NEAU-C40</strain>
    </source>
</reference>
<dbReference type="AlphaFoldDB" id="A0A4U0S1J0"/>
<dbReference type="RefSeq" id="WP_136728992.1">
    <property type="nucleotide sequence ID" value="NZ_SUMC01000067.1"/>
</dbReference>
<organism evidence="1 2">
    <name type="scientific">Actinacidiphila oryziradicis</name>
    <dbReference type="NCBI Taxonomy" id="2571141"/>
    <lineage>
        <taxon>Bacteria</taxon>
        <taxon>Bacillati</taxon>
        <taxon>Actinomycetota</taxon>
        <taxon>Actinomycetes</taxon>
        <taxon>Kitasatosporales</taxon>
        <taxon>Streptomycetaceae</taxon>
        <taxon>Actinacidiphila</taxon>
    </lineage>
</organism>
<name>A0A4U0S1J0_9ACTN</name>
<sequence>MNKELSTALETVLQDLHSHCAVRPHVREDDVAGEEEPVVMLYTPGGSGLNLWTPSGLNASEQIVELADRVQEWAVEALWEEGSPAVWPECPAHPDSHPLAATVDGDTAVWACPRTRTVVAPIGRLPPPREALEDH</sequence>
<dbReference type="OrthoDB" id="5197182at2"/>
<dbReference type="Proteomes" id="UP000305778">
    <property type="component" value="Unassembled WGS sequence"/>
</dbReference>
<evidence type="ECO:0000313" key="2">
    <source>
        <dbReference type="Proteomes" id="UP000305778"/>
    </source>
</evidence>
<evidence type="ECO:0000313" key="1">
    <source>
        <dbReference type="EMBL" id="TKA01978.1"/>
    </source>
</evidence>
<comment type="caution">
    <text evidence="1">The sequence shown here is derived from an EMBL/GenBank/DDBJ whole genome shotgun (WGS) entry which is preliminary data.</text>
</comment>